<dbReference type="SUPFAM" id="SSF103473">
    <property type="entry name" value="MFS general substrate transporter"/>
    <property type="match status" value="1"/>
</dbReference>
<keyword evidence="3 8" id="KW-0813">Transport</keyword>
<evidence type="ECO:0000256" key="6">
    <source>
        <dbReference type="ARBA" id="ARBA00022989"/>
    </source>
</evidence>
<comment type="similarity">
    <text evidence="2 8">Belongs to the major facilitator superfamily. Bcr/CmlA family.</text>
</comment>
<feature type="transmembrane region" description="Helical" evidence="8">
    <location>
        <begin position="41"/>
        <end position="61"/>
    </location>
</feature>
<feature type="transmembrane region" description="Helical" evidence="8">
    <location>
        <begin position="400"/>
        <end position="420"/>
    </location>
</feature>
<keyword evidence="6 8" id="KW-1133">Transmembrane helix</keyword>
<feature type="transmembrane region" description="Helical" evidence="8">
    <location>
        <begin position="106"/>
        <end position="125"/>
    </location>
</feature>
<protein>
    <recommendedName>
        <fullName evidence="8">Bcr/CflA family efflux transporter</fullName>
    </recommendedName>
</protein>
<dbReference type="Proteomes" id="UP000294980">
    <property type="component" value="Unassembled WGS sequence"/>
</dbReference>
<dbReference type="GO" id="GO:1990961">
    <property type="term" value="P:xenobiotic detoxification by transmembrane export across the plasma membrane"/>
    <property type="evidence" value="ECO:0007669"/>
    <property type="project" value="InterPro"/>
</dbReference>
<evidence type="ECO:0000313" key="10">
    <source>
        <dbReference type="EMBL" id="TCO73192.1"/>
    </source>
</evidence>
<evidence type="ECO:0000256" key="7">
    <source>
        <dbReference type="ARBA" id="ARBA00023136"/>
    </source>
</evidence>
<dbReference type="PANTHER" id="PTHR42718:SF9">
    <property type="entry name" value="MAJOR FACILITATOR SUPERFAMILY MULTIDRUG TRANSPORTER MFSC"/>
    <property type="match status" value="1"/>
</dbReference>
<feature type="transmembrane region" description="Helical" evidence="8">
    <location>
        <begin position="242"/>
        <end position="271"/>
    </location>
</feature>
<keyword evidence="8" id="KW-0997">Cell inner membrane</keyword>
<sequence length="433" mass="46053">MDKEAVTLRKARRKHTLAPTVVYHDAAMSATPHPNDSTRMLVFLAALVALGPLSIDMYLPAMPSMQRAFATDIASMHLTVSAYLWGFALFHLACGPLADRFGRRPVLLAGTVLFILASIGCALSTDVSQLSTFRFVQGIGACVGPTLARTITRDVFGPTRAARALSLIAMFMALAPAVAPGLGGIMLRYVPWPSIFLFLAVYGAAIGLLAWRFLPETLPLRQSLRPRHIAANYLTLLRHPSFLAVCSAGALMYAGLMVYLASSGFVFITMLGVPTEYFGLIFLTSVAGYMAGSAWSANLANRLTSEQVMFLGTAVALTSTVVMLGAHRWQPSSVLALVLPMTFFALALGLVMPHAMAIALKPFPTLAGTASSLLGFIQMSLSALITGAVGHLLADSPEPLMVSMLAITAAAAAVAGWVLLRQRQSDPAVLQDT</sequence>
<evidence type="ECO:0000256" key="4">
    <source>
        <dbReference type="ARBA" id="ARBA00022475"/>
    </source>
</evidence>
<keyword evidence="4" id="KW-1003">Cell membrane</keyword>
<dbReference type="RefSeq" id="WP_240624421.1">
    <property type="nucleotide sequence ID" value="NZ_QQSW01000020.1"/>
</dbReference>
<evidence type="ECO:0000259" key="9">
    <source>
        <dbReference type="PROSITE" id="PS50850"/>
    </source>
</evidence>
<keyword evidence="5 8" id="KW-0812">Transmembrane</keyword>
<dbReference type="Pfam" id="PF07690">
    <property type="entry name" value="MFS_1"/>
    <property type="match status" value="1"/>
</dbReference>
<dbReference type="AlphaFoldDB" id="A0A4R2KKV1"/>
<feature type="transmembrane region" description="Helical" evidence="8">
    <location>
        <begin position="373"/>
        <end position="394"/>
    </location>
</feature>
<name>A0A4R2KKV1_9GAMM</name>
<feature type="transmembrane region" description="Helical" evidence="8">
    <location>
        <begin position="131"/>
        <end position="152"/>
    </location>
</feature>
<keyword evidence="11" id="KW-1185">Reference proteome</keyword>
<dbReference type="InterPro" id="IPR020846">
    <property type="entry name" value="MFS_dom"/>
</dbReference>
<organism evidence="10 11">
    <name type="scientific">Chromatocurvus halotolerans</name>
    <dbReference type="NCBI Taxonomy" id="1132028"/>
    <lineage>
        <taxon>Bacteria</taxon>
        <taxon>Pseudomonadati</taxon>
        <taxon>Pseudomonadota</taxon>
        <taxon>Gammaproteobacteria</taxon>
        <taxon>Cellvibrionales</taxon>
        <taxon>Halieaceae</taxon>
        <taxon>Chromatocurvus</taxon>
    </lineage>
</organism>
<dbReference type="Gene3D" id="1.20.1720.10">
    <property type="entry name" value="Multidrug resistance protein D"/>
    <property type="match status" value="1"/>
</dbReference>
<comment type="caution">
    <text evidence="10">The sequence shown here is derived from an EMBL/GenBank/DDBJ whole genome shotgun (WGS) entry which is preliminary data.</text>
</comment>
<evidence type="ECO:0000256" key="2">
    <source>
        <dbReference type="ARBA" id="ARBA00006236"/>
    </source>
</evidence>
<evidence type="ECO:0000256" key="5">
    <source>
        <dbReference type="ARBA" id="ARBA00022692"/>
    </source>
</evidence>
<dbReference type="NCBIfam" id="TIGR00710">
    <property type="entry name" value="efflux_Bcr_CflA"/>
    <property type="match status" value="1"/>
</dbReference>
<dbReference type="PANTHER" id="PTHR42718">
    <property type="entry name" value="MAJOR FACILITATOR SUPERFAMILY MULTIDRUG TRANSPORTER MFSC"/>
    <property type="match status" value="1"/>
</dbReference>
<comment type="subcellular location">
    <subcellularLocation>
        <location evidence="8">Cell inner membrane</location>
        <topology evidence="8">Multi-pass membrane protein</topology>
    </subcellularLocation>
    <subcellularLocation>
        <location evidence="1">Cell membrane</location>
        <topology evidence="1">Multi-pass membrane protein</topology>
    </subcellularLocation>
</comment>
<dbReference type="PROSITE" id="PS50850">
    <property type="entry name" value="MFS"/>
    <property type="match status" value="1"/>
</dbReference>
<feature type="transmembrane region" description="Helical" evidence="8">
    <location>
        <begin position="164"/>
        <end position="189"/>
    </location>
</feature>
<gene>
    <name evidence="10" type="ORF">EV688_11628</name>
</gene>
<proteinExistence type="inferred from homology"/>
<evidence type="ECO:0000256" key="3">
    <source>
        <dbReference type="ARBA" id="ARBA00022448"/>
    </source>
</evidence>
<dbReference type="GO" id="GO:0042910">
    <property type="term" value="F:xenobiotic transmembrane transporter activity"/>
    <property type="evidence" value="ECO:0007669"/>
    <property type="project" value="InterPro"/>
</dbReference>
<keyword evidence="7 8" id="KW-0472">Membrane</keyword>
<dbReference type="CDD" id="cd17320">
    <property type="entry name" value="MFS_MdfA_MDR_like"/>
    <property type="match status" value="1"/>
</dbReference>
<dbReference type="EMBL" id="SLWX01000016">
    <property type="protein sequence ID" value="TCO73192.1"/>
    <property type="molecule type" value="Genomic_DNA"/>
</dbReference>
<evidence type="ECO:0000256" key="1">
    <source>
        <dbReference type="ARBA" id="ARBA00004651"/>
    </source>
</evidence>
<dbReference type="InterPro" id="IPR004812">
    <property type="entry name" value="Efflux_drug-R_Bcr/CmlA"/>
</dbReference>
<feature type="transmembrane region" description="Helical" evidence="8">
    <location>
        <begin position="73"/>
        <end position="94"/>
    </location>
</feature>
<feature type="transmembrane region" description="Helical" evidence="8">
    <location>
        <begin position="333"/>
        <end position="352"/>
    </location>
</feature>
<evidence type="ECO:0000256" key="8">
    <source>
        <dbReference type="RuleBase" id="RU365088"/>
    </source>
</evidence>
<feature type="domain" description="Major facilitator superfamily (MFS) profile" evidence="9">
    <location>
        <begin position="40"/>
        <end position="424"/>
    </location>
</feature>
<accession>A0A4R2KKV1</accession>
<evidence type="ECO:0000313" key="11">
    <source>
        <dbReference type="Proteomes" id="UP000294980"/>
    </source>
</evidence>
<feature type="transmembrane region" description="Helical" evidence="8">
    <location>
        <begin position="195"/>
        <end position="214"/>
    </location>
</feature>
<feature type="transmembrane region" description="Helical" evidence="8">
    <location>
        <begin position="277"/>
        <end position="296"/>
    </location>
</feature>
<feature type="transmembrane region" description="Helical" evidence="8">
    <location>
        <begin position="308"/>
        <end position="327"/>
    </location>
</feature>
<dbReference type="PRINTS" id="PR01036">
    <property type="entry name" value="TCRTETB"/>
</dbReference>
<reference evidence="10 11" key="1">
    <citation type="submission" date="2019-03" db="EMBL/GenBank/DDBJ databases">
        <title>Genomic Encyclopedia of Type Strains, Phase IV (KMG-IV): sequencing the most valuable type-strain genomes for metagenomic binning, comparative biology and taxonomic classification.</title>
        <authorList>
            <person name="Goeker M."/>
        </authorList>
    </citation>
    <scope>NUCLEOTIDE SEQUENCE [LARGE SCALE GENOMIC DNA]</scope>
    <source>
        <strain evidence="10 11">DSM 23344</strain>
    </source>
</reference>
<dbReference type="InterPro" id="IPR036259">
    <property type="entry name" value="MFS_trans_sf"/>
</dbReference>
<dbReference type="InterPro" id="IPR011701">
    <property type="entry name" value="MFS"/>
</dbReference>
<dbReference type="GO" id="GO:0005886">
    <property type="term" value="C:plasma membrane"/>
    <property type="evidence" value="ECO:0007669"/>
    <property type="project" value="UniProtKB-SubCell"/>
</dbReference>